<dbReference type="InterPro" id="IPR001509">
    <property type="entry name" value="Epimerase_deHydtase"/>
</dbReference>
<evidence type="ECO:0000313" key="2">
    <source>
        <dbReference type="EMBL" id="POR55905.1"/>
    </source>
</evidence>
<dbReference type="InterPro" id="IPR036291">
    <property type="entry name" value="NAD(P)-bd_dom_sf"/>
</dbReference>
<dbReference type="AlphaFoldDB" id="A0A2S4MMN6"/>
<dbReference type="GO" id="GO:0005737">
    <property type="term" value="C:cytoplasm"/>
    <property type="evidence" value="ECO:0007669"/>
    <property type="project" value="TreeGrafter"/>
</dbReference>
<evidence type="ECO:0000313" key="3">
    <source>
        <dbReference type="Proteomes" id="UP000237381"/>
    </source>
</evidence>
<feature type="domain" description="NAD-dependent epimerase/dehydratase" evidence="1">
    <location>
        <begin position="3"/>
        <end position="222"/>
    </location>
</feature>
<name>A0A2S4MMN6_9BURK</name>
<evidence type="ECO:0000259" key="1">
    <source>
        <dbReference type="Pfam" id="PF01370"/>
    </source>
</evidence>
<accession>A0A2S4MMN6</accession>
<gene>
    <name evidence="2" type="ORF">B0G62_101301</name>
</gene>
<dbReference type="Gene3D" id="3.40.50.720">
    <property type="entry name" value="NAD(P)-binding Rossmann-like Domain"/>
    <property type="match status" value="1"/>
</dbReference>
<keyword evidence="3" id="KW-1185">Reference proteome</keyword>
<dbReference type="InterPro" id="IPR051783">
    <property type="entry name" value="NAD(P)-dependent_oxidoreduct"/>
</dbReference>
<dbReference type="EMBL" id="PQGA01000001">
    <property type="protein sequence ID" value="POR55905.1"/>
    <property type="molecule type" value="Genomic_DNA"/>
</dbReference>
<dbReference type="SUPFAM" id="SSF51735">
    <property type="entry name" value="NAD(P)-binding Rossmann-fold domains"/>
    <property type="match status" value="1"/>
</dbReference>
<proteinExistence type="predicted"/>
<reference evidence="2 3" key="1">
    <citation type="submission" date="2018-01" db="EMBL/GenBank/DDBJ databases">
        <title>Genomic Encyclopedia of Type Strains, Phase III (KMG-III): the genomes of soil and plant-associated and newly described type strains.</title>
        <authorList>
            <person name="Whitman W."/>
        </authorList>
    </citation>
    <scope>NUCLEOTIDE SEQUENCE [LARGE SCALE GENOMIC DNA]</scope>
    <source>
        <strain evidence="2 3">JCM 18070</strain>
    </source>
</reference>
<protein>
    <submittedName>
        <fullName evidence="2">UDP-glucose 4-epimerase</fullName>
    </submittedName>
</protein>
<dbReference type="GO" id="GO:0004029">
    <property type="term" value="F:aldehyde dehydrogenase (NAD+) activity"/>
    <property type="evidence" value="ECO:0007669"/>
    <property type="project" value="TreeGrafter"/>
</dbReference>
<dbReference type="OrthoDB" id="9801056at2"/>
<dbReference type="PANTHER" id="PTHR48079">
    <property type="entry name" value="PROTEIN YEEZ"/>
    <property type="match status" value="1"/>
</dbReference>
<dbReference type="Pfam" id="PF01370">
    <property type="entry name" value="Epimerase"/>
    <property type="match status" value="1"/>
</dbReference>
<dbReference type="PANTHER" id="PTHR48079:SF6">
    <property type="entry name" value="NAD(P)-BINDING DOMAIN-CONTAINING PROTEIN-RELATED"/>
    <property type="match status" value="1"/>
</dbReference>
<dbReference type="RefSeq" id="WP_103701836.1">
    <property type="nucleotide sequence ID" value="NZ_PQGA01000001.1"/>
</dbReference>
<organism evidence="2 3">
    <name type="scientific">Paraburkholderia eburnea</name>
    <dbReference type="NCBI Taxonomy" id="1189126"/>
    <lineage>
        <taxon>Bacteria</taxon>
        <taxon>Pseudomonadati</taxon>
        <taxon>Pseudomonadota</taxon>
        <taxon>Betaproteobacteria</taxon>
        <taxon>Burkholderiales</taxon>
        <taxon>Burkholderiaceae</taxon>
        <taxon>Paraburkholderia</taxon>
    </lineage>
</organism>
<dbReference type="Proteomes" id="UP000237381">
    <property type="component" value="Unassembled WGS sequence"/>
</dbReference>
<sequence length="317" mass="33735">MRIAISGANGFVGRALSAALCEAGHEVTGLVRRANVCEGRVREVVVADDNFQSLATGAPAFGPCDVLVHLAARVHMMKESLDDPLAAYRAVNVDGALNAAEAARRAGARRVVFMSSIKALGETEQGRPWREDDEPAPVDPYGISKREAELALDTWGRAHGVEVASVRAPLVYGPGVRANFLGLMKAVERGIPLPLGAIDARRSMVYVRNLADALAALCVSARAVHGVYHVSDGDDLSVGGIVRALATASGRRPRLVPVPVSWLRALGRLTGKSAQIQRLTSPLRLECVRLRDELGWAPSSSVSDGIKATMLAFHEGR</sequence>
<comment type="caution">
    <text evidence="2">The sequence shown here is derived from an EMBL/GenBank/DDBJ whole genome shotgun (WGS) entry which is preliminary data.</text>
</comment>